<dbReference type="Pfam" id="PF00589">
    <property type="entry name" value="Phage_integrase"/>
    <property type="match status" value="1"/>
</dbReference>
<sequence>MCSVNLENWYNLGIEGVSTHSFRRTALTRMSDAGVPLRHIQSISGHRTLAALERYLGVTDKQKQDAISTLNF</sequence>
<protein>
    <submittedName>
        <fullName evidence="3">Integrase</fullName>
    </submittedName>
</protein>
<dbReference type="InterPro" id="IPR002104">
    <property type="entry name" value="Integrase_catalytic"/>
</dbReference>
<dbReference type="OrthoDB" id="456420at2"/>
<evidence type="ECO:0000313" key="4">
    <source>
        <dbReference type="Proteomes" id="UP000076925"/>
    </source>
</evidence>
<dbReference type="EMBL" id="ANNX02000064">
    <property type="protein sequence ID" value="KYC34770.1"/>
    <property type="molecule type" value="Genomic_DNA"/>
</dbReference>
<accession>A0A139WQR3</accession>
<dbReference type="GO" id="GO:0015074">
    <property type="term" value="P:DNA integration"/>
    <property type="evidence" value="ECO:0007669"/>
    <property type="project" value="InterPro"/>
</dbReference>
<evidence type="ECO:0000256" key="1">
    <source>
        <dbReference type="ARBA" id="ARBA00023172"/>
    </source>
</evidence>
<evidence type="ECO:0000313" key="3">
    <source>
        <dbReference type="EMBL" id="KYC34770.1"/>
    </source>
</evidence>
<name>A0A139WQR3_9CYAN</name>
<dbReference type="SUPFAM" id="SSF56349">
    <property type="entry name" value="DNA breaking-rejoining enzymes"/>
    <property type="match status" value="1"/>
</dbReference>
<dbReference type="STRING" id="128403.WA1_49470"/>
<dbReference type="GO" id="GO:0006310">
    <property type="term" value="P:DNA recombination"/>
    <property type="evidence" value="ECO:0007669"/>
    <property type="project" value="UniProtKB-KW"/>
</dbReference>
<dbReference type="Gene3D" id="1.10.443.10">
    <property type="entry name" value="Intergrase catalytic core"/>
    <property type="match status" value="1"/>
</dbReference>
<proteinExistence type="predicted"/>
<reference evidence="3 4" key="1">
    <citation type="journal article" date="2013" name="Genome Biol. Evol.">
        <title>Genomes of Stigonematalean cyanobacteria (subsection V) and the evolution of oxygenic photosynthesis from prokaryotes to plastids.</title>
        <authorList>
            <person name="Dagan T."/>
            <person name="Roettger M."/>
            <person name="Stucken K."/>
            <person name="Landan G."/>
            <person name="Koch R."/>
            <person name="Major P."/>
            <person name="Gould S.B."/>
            <person name="Goremykin V.V."/>
            <person name="Rippka R."/>
            <person name="Tandeau de Marsac N."/>
            <person name="Gugger M."/>
            <person name="Lockhart P.J."/>
            <person name="Allen J.F."/>
            <person name="Brune I."/>
            <person name="Maus I."/>
            <person name="Puhler A."/>
            <person name="Martin W.F."/>
        </authorList>
    </citation>
    <scope>NUCLEOTIDE SEQUENCE [LARGE SCALE GENOMIC DNA]</scope>
    <source>
        <strain evidence="3 4">PCC 7110</strain>
    </source>
</reference>
<dbReference type="InterPro" id="IPR011010">
    <property type="entry name" value="DNA_brk_join_enz"/>
</dbReference>
<keyword evidence="1" id="KW-0233">DNA recombination</keyword>
<evidence type="ECO:0000259" key="2">
    <source>
        <dbReference type="Pfam" id="PF00589"/>
    </source>
</evidence>
<dbReference type="Proteomes" id="UP000076925">
    <property type="component" value="Unassembled WGS sequence"/>
</dbReference>
<dbReference type="GO" id="GO:0003677">
    <property type="term" value="F:DNA binding"/>
    <property type="evidence" value="ECO:0007669"/>
    <property type="project" value="InterPro"/>
</dbReference>
<dbReference type="AlphaFoldDB" id="A0A139WQR3"/>
<feature type="domain" description="Tyr recombinase" evidence="2">
    <location>
        <begin position="11"/>
        <end position="60"/>
    </location>
</feature>
<dbReference type="InterPro" id="IPR013762">
    <property type="entry name" value="Integrase-like_cat_sf"/>
</dbReference>
<organism evidence="3 4">
    <name type="scientific">Scytonema hofmannii PCC 7110</name>
    <dbReference type="NCBI Taxonomy" id="128403"/>
    <lineage>
        <taxon>Bacteria</taxon>
        <taxon>Bacillati</taxon>
        <taxon>Cyanobacteriota</taxon>
        <taxon>Cyanophyceae</taxon>
        <taxon>Nostocales</taxon>
        <taxon>Scytonemataceae</taxon>
        <taxon>Scytonema</taxon>
    </lineage>
</organism>
<keyword evidence="4" id="KW-1185">Reference proteome</keyword>
<gene>
    <name evidence="3" type="ORF">WA1_49470</name>
</gene>
<comment type="caution">
    <text evidence="3">The sequence shown here is derived from an EMBL/GenBank/DDBJ whole genome shotgun (WGS) entry which is preliminary data.</text>
</comment>